<dbReference type="Pfam" id="PF14398">
    <property type="entry name" value="ATPgrasp_YheCD"/>
    <property type="match status" value="1"/>
</dbReference>
<dbReference type="InterPro" id="IPR026838">
    <property type="entry name" value="YheC/D"/>
</dbReference>
<dbReference type="Proteomes" id="UP000183508">
    <property type="component" value="Unassembled WGS sequence"/>
</dbReference>
<dbReference type="EMBL" id="FPBV01000007">
    <property type="protein sequence ID" value="SFU76374.1"/>
    <property type="molecule type" value="Genomic_DNA"/>
</dbReference>
<reference evidence="2" key="1">
    <citation type="submission" date="2016-10" db="EMBL/GenBank/DDBJ databases">
        <authorList>
            <person name="Varghese N."/>
        </authorList>
    </citation>
    <scope>NUCLEOTIDE SEQUENCE [LARGE SCALE GENOMIC DNA]</scope>
    <source>
        <strain evidence="2">DSM 17980</strain>
    </source>
</reference>
<name>A0A1I7ITV3_9BACL</name>
<protein>
    <submittedName>
        <fullName evidence="1">YheC/D like ATP-grasp</fullName>
    </submittedName>
</protein>
<organism evidence="1 2">
    <name type="scientific">Alicyclobacillus macrosporangiidus</name>
    <dbReference type="NCBI Taxonomy" id="392015"/>
    <lineage>
        <taxon>Bacteria</taxon>
        <taxon>Bacillati</taxon>
        <taxon>Bacillota</taxon>
        <taxon>Bacilli</taxon>
        <taxon>Bacillales</taxon>
        <taxon>Alicyclobacillaceae</taxon>
        <taxon>Alicyclobacillus</taxon>
    </lineage>
</organism>
<accession>A0A1I7ITV3</accession>
<dbReference type="AlphaFoldDB" id="A0A1I7ITV3"/>
<sequence length="425" mass="46974">MRTPVNGELIWVQSGGRITMFLYMSAAAGIPRAAGSRARVSNVVVPVIHAVPKRGVVYRHPTRVSVHHGEISAGPVFAVLAAGDGASFKGNRGDFRAIAATGRSRRAFVYVLPVDRVRTGDWWEGYVRLGPGRWVAIPCPRPEAVYNRIPNRMLERHPVSVHAKHALEELDIPAFNPGYFDKSVIYQIIHQAGLNRYLPESATDLGASALHRLLSRHEGVYLKPTGGSIGHGIMRIDRQGRGFRLAVLKHRRCHVYWADSWKPLWRLVCRHRLPGRYVIQAAVPLIRYQGRPCDFRVLLQKRDGGWTVVGKGVRVAGSNTITTHVPNGGRIASASDVLTSVFGEKGERVNQGVDDMAIACAEAIDAHYGQRLGEMSMDIGVDAGGSPWFFEANSKPMKFDEPDIWTQSLAGILDHLQTLARRTAR</sequence>
<dbReference type="RefSeq" id="WP_139234624.1">
    <property type="nucleotide sequence ID" value="NZ_FPBV01000007.1"/>
</dbReference>
<evidence type="ECO:0000313" key="2">
    <source>
        <dbReference type="Proteomes" id="UP000183508"/>
    </source>
</evidence>
<evidence type="ECO:0000313" key="1">
    <source>
        <dbReference type="EMBL" id="SFU76374.1"/>
    </source>
</evidence>
<keyword evidence="2" id="KW-1185">Reference proteome</keyword>
<dbReference type="SUPFAM" id="SSF56059">
    <property type="entry name" value="Glutathione synthetase ATP-binding domain-like"/>
    <property type="match status" value="1"/>
</dbReference>
<proteinExistence type="predicted"/>
<dbReference type="STRING" id="392015.SAMN05421543_107114"/>
<dbReference type="OrthoDB" id="2371125at2"/>
<gene>
    <name evidence="1" type="ORF">SAMN05421543_107114</name>
</gene>